<sequence>MIKTKLSFLFVLLIYVHCAFGDISFISKGQRAELFEIMDNEVPTFRISLPDNEFTKLKRASNNISLKYINYKIKEIIDSLNQQNFNDFKK</sequence>
<feature type="signal peptide" evidence="1">
    <location>
        <begin position="1"/>
        <end position="21"/>
    </location>
</feature>
<keyword evidence="1" id="KW-0732">Signal</keyword>
<dbReference type="OrthoDB" id="10526675at2759"/>
<evidence type="ECO:0000313" key="2">
    <source>
        <dbReference type="EMBL" id="ORY20696.1"/>
    </source>
</evidence>
<name>A0A1Y2ADX5_9FUNG</name>
<feature type="chain" id="PRO_5010996008" evidence="1">
    <location>
        <begin position="22"/>
        <end position="90"/>
    </location>
</feature>
<accession>A0A1Y2ADX5</accession>
<evidence type="ECO:0000313" key="3">
    <source>
        <dbReference type="Proteomes" id="UP000193920"/>
    </source>
</evidence>
<dbReference type="EMBL" id="MCOG01000282">
    <property type="protein sequence ID" value="ORY20696.1"/>
    <property type="molecule type" value="Genomic_DNA"/>
</dbReference>
<reference evidence="2 3" key="1">
    <citation type="submission" date="2016-08" db="EMBL/GenBank/DDBJ databases">
        <title>A Parts List for Fungal Cellulosomes Revealed by Comparative Genomics.</title>
        <authorList>
            <consortium name="DOE Joint Genome Institute"/>
            <person name="Haitjema C.H."/>
            <person name="Gilmore S.P."/>
            <person name="Henske J.K."/>
            <person name="Solomon K.V."/>
            <person name="De Groot R."/>
            <person name="Kuo A."/>
            <person name="Mondo S.J."/>
            <person name="Salamov A.A."/>
            <person name="Labutti K."/>
            <person name="Zhao Z."/>
            <person name="Chiniquy J."/>
            <person name="Barry K."/>
            <person name="Brewer H.M."/>
            <person name="Purvine S.O."/>
            <person name="Wright A.T."/>
            <person name="Boxma B."/>
            <person name="Van Alen T."/>
            <person name="Hackstein J.H."/>
            <person name="Baker S.E."/>
            <person name="Grigoriev I.V."/>
            <person name="O'Malley M.A."/>
        </authorList>
    </citation>
    <scope>NUCLEOTIDE SEQUENCE [LARGE SCALE GENOMIC DNA]</scope>
    <source>
        <strain evidence="2 3">G1</strain>
    </source>
</reference>
<organism evidence="2 3">
    <name type="scientific">Neocallimastix californiae</name>
    <dbReference type="NCBI Taxonomy" id="1754190"/>
    <lineage>
        <taxon>Eukaryota</taxon>
        <taxon>Fungi</taxon>
        <taxon>Fungi incertae sedis</taxon>
        <taxon>Chytridiomycota</taxon>
        <taxon>Chytridiomycota incertae sedis</taxon>
        <taxon>Neocallimastigomycetes</taxon>
        <taxon>Neocallimastigales</taxon>
        <taxon>Neocallimastigaceae</taxon>
        <taxon>Neocallimastix</taxon>
    </lineage>
</organism>
<proteinExistence type="predicted"/>
<evidence type="ECO:0000256" key="1">
    <source>
        <dbReference type="SAM" id="SignalP"/>
    </source>
</evidence>
<protein>
    <submittedName>
        <fullName evidence="2">Uncharacterized protein</fullName>
    </submittedName>
</protein>
<dbReference type="AlphaFoldDB" id="A0A1Y2ADX5"/>
<gene>
    <name evidence="2" type="ORF">LY90DRAFT_150435</name>
</gene>
<comment type="caution">
    <text evidence="2">The sequence shown here is derived from an EMBL/GenBank/DDBJ whole genome shotgun (WGS) entry which is preliminary data.</text>
</comment>
<keyword evidence="3" id="KW-1185">Reference proteome</keyword>
<dbReference type="Proteomes" id="UP000193920">
    <property type="component" value="Unassembled WGS sequence"/>
</dbReference>